<protein>
    <submittedName>
        <fullName evidence="1">Tryptophan dimethylallyltransferase 1</fullName>
    </submittedName>
</protein>
<sequence>MAELEELKPKVKSGDLWAKVEVEEPESQGKVEGQNQRIDKQGIQKDWRNTVELRVWRTKVEPEVMDMKTTVELKGFRLHASSLRSISHTFTTTPRLNIASTGETSSFFPGIIVLFDHANILRTESGQYTLFNLDESFSQRTQTKRTRTGYFFTLQISQPHSSIHSSHQDGQQIEQSPELSSFDTTIVPHKTRLSSSVGSQRQASLSPGRVPVLTAAKPHSLPALAQLFTVGLPAAAPHAVRPPALAAVTSAMQAAMQMIFRPPAPTAYGSMRLPSLAPQALLDVSNPTPFP</sequence>
<evidence type="ECO:0000313" key="2">
    <source>
        <dbReference type="Proteomes" id="UP000830375"/>
    </source>
</evidence>
<gene>
    <name evidence="1" type="ORF">H4Q32_011954</name>
</gene>
<accession>A0ABQ8MKP8</accession>
<dbReference type="Proteomes" id="UP000830375">
    <property type="component" value="Unassembled WGS sequence"/>
</dbReference>
<reference evidence="1 2" key="1">
    <citation type="submission" date="2022-01" db="EMBL/GenBank/DDBJ databases">
        <title>A high-quality chromosome-level genome assembly of rohu carp, Labeo rohita.</title>
        <authorList>
            <person name="Arick M.A. II"/>
            <person name="Hsu C.-Y."/>
            <person name="Magbanua Z."/>
            <person name="Pechanova O."/>
            <person name="Grover C."/>
            <person name="Miller E."/>
            <person name="Thrash A."/>
            <person name="Ezzel L."/>
            <person name="Alam S."/>
            <person name="Benzie J."/>
            <person name="Hamilton M."/>
            <person name="Karsi A."/>
            <person name="Lawrence M.L."/>
            <person name="Peterson D.G."/>
        </authorList>
    </citation>
    <scope>NUCLEOTIDE SEQUENCE [LARGE SCALE GENOMIC DNA]</scope>
    <source>
        <strain evidence="2">BAU-BD-2019</strain>
        <tissue evidence="1">Blood</tissue>
    </source>
</reference>
<name>A0ABQ8MKP8_LABRO</name>
<dbReference type="EMBL" id="JACTAM010000006">
    <property type="protein sequence ID" value="KAI2663429.1"/>
    <property type="molecule type" value="Genomic_DNA"/>
</dbReference>
<keyword evidence="2" id="KW-1185">Reference proteome</keyword>
<proteinExistence type="predicted"/>
<comment type="caution">
    <text evidence="1">The sequence shown here is derived from an EMBL/GenBank/DDBJ whole genome shotgun (WGS) entry which is preliminary data.</text>
</comment>
<organism evidence="1 2">
    <name type="scientific">Labeo rohita</name>
    <name type="common">Indian major carp</name>
    <name type="synonym">Cyprinus rohita</name>
    <dbReference type="NCBI Taxonomy" id="84645"/>
    <lineage>
        <taxon>Eukaryota</taxon>
        <taxon>Metazoa</taxon>
        <taxon>Chordata</taxon>
        <taxon>Craniata</taxon>
        <taxon>Vertebrata</taxon>
        <taxon>Euteleostomi</taxon>
        <taxon>Actinopterygii</taxon>
        <taxon>Neopterygii</taxon>
        <taxon>Teleostei</taxon>
        <taxon>Ostariophysi</taxon>
        <taxon>Cypriniformes</taxon>
        <taxon>Cyprinidae</taxon>
        <taxon>Labeoninae</taxon>
        <taxon>Labeonini</taxon>
        <taxon>Labeo</taxon>
    </lineage>
</organism>
<evidence type="ECO:0000313" key="1">
    <source>
        <dbReference type="EMBL" id="KAI2663429.1"/>
    </source>
</evidence>